<feature type="compositionally biased region" description="Polar residues" evidence="1">
    <location>
        <begin position="9"/>
        <end position="19"/>
    </location>
</feature>
<feature type="region of interest" description="Disordered" evidence="1">
    <location>
        <begin position="1"/>
        <end position="22"/>
    </location>
</feature>
<gene>
    <name evidence="2" type="ORF">AXG93_4620s1700</name>
</gene>
<evidence type="ECO:0000313" key="3">
    <source>
        <dbReference type="Proteomes" id="UP000077202"/>
    </source>
</evidence>
<organism evidence="2 3">
    <name type="scientific">Marchantia polymorpha subsp. ruderalis</name>
    <dbReference type="NCBI Taxonomy" id="1480154"/>
    <lineage>
        <taxon>Eukaryota</taxon>
        <taxon>Viridiplantae</taxon>
        <taxon>Streptophyta</taxon>
        <taxon>Embryophyta</taxon>
        <taxon>Marchantiophyta</taxon>
        <taxon>Marchantiopsida</taxon>
        <taxon>Marchantiidae</taxon>
        <taxon>Marchantiales</taxon>
        <taxon>Marchantiaceae</taxon>
        <taxon>Marchantia</taxon>
    </lineage>
</organism>
<dbReference type="Proteomes" id="UP000077202">
    <property type="component" value="Unassembled WGS sequence"/>
</dbReference>
<reference evidence="2" key="1">
    <citation type="submission" date="2016-03" db="EMBL/GenBank/DDBJ databases">
        <title>Mechanisms controlling the formation of the plant cell surface in tip-growing cells are functionally conserved among land plants.</title>
        <authorList>
            <person name="Honkanen S."/>
            <person name="Jones V.A."/>
            <person name="Morieri G."/>
            <person name="Champion C."/>
            <person name="Hetherington A.J."/>
            <person name="Kelly S."/>
            <person name="Saint-Marcoux D."/>
            <person name="Proust H."/>
            <person name="Prescott H."/>
            <person name="Dolan L."/>
        </authorList>
    </citation>
    <scope>NUCLEOTIDE SEQUENCE [LARGE SCALE GENOMIC DNA]</scope>
    <source>
        <tissue evidence="2">Whole gametophyte</tissue>
    </source>
</reference>
<comment type="caution">
    <text evidence="2">The sequence shown here is derived from an EMBL/GenBank/DDBJ whole genome shotgun (WGS) entry which is preliminary data.</text>
</comment>
<evidence type="ECO:0000256" key="1">
    <source>
        <dbReference type="SAM" id="MobiDB-lite"/>
    </source>
</evidence>
<evidence type="ECO:0000313" key="2">
    <source>
        <dbReference type="EMBL" id="OAE25355.1"/>
    </source>
</evidence>
<keyword evidence="3" id="KW-1185">Reference proteome</keyword>
<protein>
    <submittedName>
        <fullName evidence="2">Uncharacterized protein</fullName>
    </submittedName>
</protein>
<accession>A0A176VYS3</accession>
<name>A0A176VYS3_MARPO</name>
<proteinExistence type="predicted"/>
<dbReference type="AlphaFoldDB" id="A0A176VYS3"/>
<sequence length="244" mass="26961">MDRRVADSNALSTSDSCSQVDGEEWFPEMTLLAAERKEFQRTKELTDRDDASSTSRLSGHGMFGVLGYEVSAAAGTYLSTTATLHQHPSSIRGKQESFGASVSPIPTHTMQEEVDCALVSIHHQIGVMQPGQQPNRARVFVTGVMIVLRISSHDVDEVPERRDVNPSVDCKRPRQTCAMLLFVEFVMRISWLSSPLSSGEIVTDSHLRNGNFFSGCYLPSASPTALWNGHPRDDVLQRRRLGGK</sequence>
<dbReference type="EMBL" id="LVLJ01002341">
    <property type="protein sequence ID" value="OAE25355.1"/>
    <property type="molecule type" value="Genomic_DNA"/>
</dbReference>